<organism evidence="1 2">
    <name type="scientific">Actinoplanes utahensis</name>
    <dbReference type="NCBI Taxonomy" id="1869"/>
    <lineage>
        <taxon>Bacteria</taxon>
        <taxon>Bacillati</taxon>
        <taxon>Actinomycetota</taxon>
        <taxon>Actinomycetes</taxon>
        <taxon>Micromonosporales</taxon>
        <taxon>Micromonosporaceae</taxon>
        <taxon>Actinoplanes</taxon>
    </lineage>
</organism>
<evidence type="ECO:0008006" key="3">
    <source>
        <dbReference type="Google" id="ProtNLM"/>
    </source>
</evidence>
<dbReference type="OrthoDB" id="3284019at2"/>
<evidence type="ECO:0000313" key="1">
    <source>
        <dbReference type="EMBL" id="KHD76411.1"/>
    </source>
</evidence>
<dbReference type="STRING" id="1869.MB27_17010"/>
<reference evidence="1 2" key="1">
    <citation type="submission" date="2014-10" db="EMBL/GenBank/DDBJ databases">
        <title>Draft genome sequence of Actinoplanes utahensis NRRL 12052.</title>
        <authorList>
            <person name="Velasco-Bucheli B."/>
            <person name="del Cerro C."/>
            <person name="Hormigo D."/>
            <person name="Garcia J.L."/>
            <person name="Acebal C."/>
            <person name="Arroyo M."/>
            <person name="de la Mata I."/>
        </authorList>
    </citation>
    <scope>NUCLEOTIDE SEQUENCE [LARGE SCALE GENOMIC DNA]</scope>
    <source>
        <strain evidence="1 2">NRRL 12052</strain>
    </source>
</reference>
<comment type="caution">
    <text evidence="1">The sequence shown here is derived from an EMBL/GenBank/DDBJ whole genome shotgun (WGS) entry which is preliminary data.</text>
</comment>
<gene>
    <name evidence="1" type="ORF">MB27_17010</name>
</gene>
<name>A0A0A6ULW3_ACTUT</name>
<keyword evidence="2" id="KW-1185">Reference proteome</keyword>
<evidence type="ECO:0000313" key="2">
    <source>
        <dbReference type="Proteomes" id="UP000054537"/>
    </source>
</evidence>
<dbReference type="Proteomes" id="UP000054537">
    <property type="component" value="Unassembled WGS sequence"/>
</dbReference>
<dbReference type="EMBL" id="JRTT01000018">
    <property type="protein sequence ID" value="KHD76411.1"/>
    <property type="molecule type" value="Genomic_DNA"/>
</dbReference>
<dbReference type="RefSeq" id="WP_043525574.1">
    <property type="nucleotide sequence ID" value="NZ_BAABKU010000014.1"/>
</dbReference>
<protein>
    <recommendedName>
        <fullName evidence="3">DUF4034 domain-containing protein</fullName>
    </recommendedName>
</protein>
<accession>A0A0A6ULW3</accession>
<dbReference type="eggNOG" id="ENOG50336V3">
    <property type="taxonomic scope" value="Bacteria"/>
</dbReference>
<sequence>MSFYVRWAIRRVFGGPLPATPDFEADEQLLIRDDVLRQARERLLRDRDWRVARDAIEAAGQDWALRNYRLGIFAGLAGADDEWFDGWMRAEPSSPAANLIWAEVLSTRAGAARGAASANKTSAEQFRSFQVLSEKSAATAQRALELAHPNDPGPLEVLMRSCFAAHGRGLEELYAEARRRDPHFFETNKLAVMLTCQKWYGSHELMFNVARSAAEAAPPGHKTVLLPIFAHFEFAMREFAWEDDSDEAQRAVRRYFARPEVQQDIDRWIARFRAAPPVSEQLSAVRQWMAAYYSLTGRRKEAKVVFDEIGPYVRPGYEWNWFWGGREYGYLRSWWWANGVGGA</sequence>
<proteinExistence type="predicted"/>
<dbReference type="AlphaFoldDB" id="A0A0A6ULW3"/>